<dbReference type="EMBL" id="AZBU02000001">
    <property type="protein sequence ID" value="TMS32866.1"/>
    <property type="molecule type" value="Genomic_DNA"/>
</dbReference>
<protein>
    <submittedName>
        <fullName evidence="1">Uncharacterized protein</fullName>
    </submittedName>
</protein>
<gene>
    <name evidence="1" type="ORF">L596_000661</name>
</gene>
<evidence type="ECO:0000313" key="1">
    <source>
        <dbReference type="EMBL" id="TMS32866.1"/>
    </source>
</evidence>
<dbReference type="Proteomes" id="UP000298663">
    <property type="component" value="Unassembled WGS sequence"/>
</dbReference>
<organism evidence="1 2">
    <name type="scientific">Steinernema carpocapsae</name>
    <name type="common">Entomopathogenic nematode</name>
    <dbReference type="NCBI Taxonomy" id="34508"/>
    <lineage>
        <taxon>Eukaryota</taxon>
        <taxon>Metazoa</taxon>
        <taxon>Ecdysozoa</taxon>
        <taxon>Nematoda</taxon>
        <taxon>Chromadorea</taxon>
        <taxon>Rhabditida</taxon>
        <taxon>Tylenchina</taxon>
        <taxon>Panagrolaimomorpha</taxon>
        <taxon>Strongyloidoidea</taxon>
        <taxon>Steinernematidae</taxon>
        <taxon>Steinernema</taxon>
    </lineage>
</organism>
<proteinExistence type="predicted"/>
<dbReference type="AlphaFoldDB" id="A0A4U8UJG2"/>
<reference evidence="1 2" key="2">
    <citation type="journal article" date="2019" name="G3 (Bethesda)">
        <title>Hybrid Assembly of the Genome of the Entomopathogenic Nematode Steinernema carpocapsae Identifies the X-Chromosome.</title>
        <authorList>
            <person name="Serra L."/>
            <person name="Macchietto M."/>
            <person name="Macias-Munoz A."/>
            <person name="McGill C.J."/>
            <person name="Rodriguez I.M."/>
            <person name="Rodriguez B."/>
            <person name="Murad R."/>
            <person name="Mortazavi A."/>
        </authorList>
    </citation>
    <scope>NUCLEOTIDE SEQUENCE [LARGE SCALE GENOMIC DNA]</scope>
    <source>
        <strain evidence="1 2">ALL</strain>
    </source>
</reference>
<sequence>MTFSILQLVDAYRSLINKLQGVKTRITRVLAYARLNLSCCSNSRHSHIFPSDGLNLSDSLTESFCFRESAYRSQLERDLCSVESLNKLSLLLCSLQRHDLKI</sequence>
<name>A0A4U8UJG2_STECR</name>
<evidence type="ECO:0000313" key="2">
    <source>
        <dbReference type="Proteomes" id="UP000298663"/>
    </source>
</evidence>
<comment type="caution">
    <text evidence="1">The sequence shown here is derived from an EMBL/GenBank/DDBJ whole genome shotgun (WGS) entry which is preliminary data.</text>
</comment>
<keyword evidence="2" id="KW-1185">Reference proteome</keyword>
<accession>A0A4U8UJG2</accession>
<reference evidence="1 2" key="1">
    <citation type="journal article" date="2015" name="Genome Biol.">
        <title>Comparative genomics of Steinernema reveals deeply conserved gene regulatory networks.</title>
        <authorList>
            <person name="Dillman A.R."/>
            <person name="Macchietto M."/>
            <person name="Porter C.F."/>
            <person name="Rogers A."/>
            <person name="Williams B."/>
            <person name="Antoshechkin I."/>
            <person name="Lee M.M."/>
            <person name="Goodwin Z."/>
            <person name="Lu X."/>
            <person name="Lewis E.E."/>
            <person name="Goodrich-Blair H."/>
            <person name="Stock S.P."/>
            <person name="Adams B.J."/>
            <person name="Sternberg P.W."/>
            <person name="Mortazavi A."/>
        </authorList>
    </citation>
    <scope>NUCLEOTIDE SEQUENCE [LARGE SCALE GENOMIC DNA]</scope>
    <source>
        <strain evidence="1 2">ALL</strain>
    </source>
</reference>